<evidence type="ECO:0000313" key="2">
    <source>
        <dbReference type="Proteomes" id="UP000285961"/>
    </source>
</evidence>
<accession>A0A419EUT1</accession>
<dbReference type="AlphaFoldDB" id="A0A419EUT1"/>
<sequence length="208" mass="23347">MEEQEMLRERMKLLAERQWNIPAIKKRFDRLVTRGIPEIPHKKEDFSSRRGEILDLIQLRAEEYCYLTRNCARGSATALFEAFGIGSMEMVKGLAPFPGLVMTGGACGPITAGLMAIALCCCDDDLTNWQDVNPYLLGREFLTRFKEAFGSILCPGVQERILGRYFDPLASWENHEEFLNSGGREKCPLAPGIGARLAAEIIIETMGR</sequence>
<dbReference type="InterPro" id="IPR010181">
    <property type="entry name" value="CGCAxxGCC_motif"/>
</dbReference>
<dbReference type="EMBL" id="QZKI01000095">
    <property type="protein sequence ID" value="RJP68053.1"/>
    <property type="molecule type" value="Genomic_DNA"/>
</dbReference>
<dbReference type="Proteomes" id="UP000285961">
    <property type="component" value="Unassembled WGS sequence"/>
</dbReference>
<proteinExistence type="predicted"/>
<evidence type="ECO:0000313" key="1">
    <source>
        <dbReference type="EMBL" id="RJP68053.1"/>
    </source>
</evidence>
<comment type="caution">
    <text evidence="1">The sequence shown here is derived from an EMBL/GenBank/DDBJ whole genome shotgun (WGS) entry which is preliminary data.</text>
</comment>
<name>A0A419EUT1_9BACT</name>
<organism evidence="1 2">
    <name type="scientific">Candidatus Abyssobacteria bacterium SURF_17</name>
    <dbReference type="NCBI Taxonomy" id="2093361"/>
    <lineage>
        <taxon>Bacteria</taxon>
        <taxon>Pseudomonadati</taxon>
        <taxon>Candidatus Hydrogenedentota</taxon>
        <taxon>Candidatus Abyssobacteria</taxon>
    </lineage>
</organism>
<dbReference type="Pfam" id="PF09719">
    <property type="entry name" value="C_GCAxxG_C_C"/>
    <property type="match status" value="1"/>
</dbReference>
<protein>
    <submittedName>
        <fullName evidence="1">C_GCAxxG_C_C family protein</fullName>
    </submittedName>
</protein>
<gene>
    <name evidence="1" type="ORF">C4532_13530</name>
</gene>
<reference evidence="1 2" key="1">
    <citation type="journal article" date="2017" name="ISME J.">
        <title>Energy and carbon metabolisms in a deep terrestrial subsurface fluid microbial community.</title>
        <authorList>
            <person name="Momper L."/>
            <person name="Jungbluth S.P."/>
            <person name="Lee M.D."/>
            <person name="Amend J.P."/>
        </authorList>
    </citation>
    <scope>NUCLEOTIDE SEQUENCE [LARGE SCALE GENOMIC DNA]</scope>
    <source>
        <strain evidence="1">SURF_17</strain>
    </source>
</reference>